<name>A0ABP6LRG8_9MICC</name>
<accession>A0ABP6LRG8</accession>
<evidence type="ECO:0000313" key="3">
    <source>
        <dbReference type="Proteomes" id="UP001500236"/>
    </source>
</evidence>
<feature type="transmembrane region" description="Helical" evidence="1">
    <location>
        <begin position="40"/>
        <end position="58"/>
    </location>
</feature>
<proteinExistence type="predicted"/>
<protein>
    <submittedName>
        <fullName evidence="2">DUF3093 domain-containing protein</fullName>
    </submittedName>
</protein>
<keyword evidence="3" id="KW-1185">Reference proteome</keyword>
<dbReference type="Proteomes" id="UP001500236">
    <property type="component" value="Unassembled WGS sequence"/>
</dbReference>
<reference evidence="3" key="1">
    <citation type="journal article" date="2019" name="Int. J. Syst. Evol. Microbiol.">
        <title>The Global Catalogue of Microorganisms (GCM) 10K type strain sequencing project: providing services to taxonomists for standard genome sequencing and annotation.</title>
        <authorList>
            <consortium name="The Broad Institute Genomics Platform"/>
            <consortium name="The Broad Institute Genome Sequencing Center for Infectious Disease"/>
            <person name="Wu L."/>
            <person name="Ma J."/>
        </authorList>
    </citation>
    <scope>NUCLEOTIDE SEQUENCE [LARGE SCALE GENOMIC DNA]</scope>
    <source>
        <strain evidence="3">JCM 14309</strain>
    </source>
</reference>
<feature type="transmembrane region" description="Helical" evidence="1">
    <location>
        <begin position="12"/>
        <end position="34"/>
    </location>
</feature>
<keyword evidence="1" id="KW-1133">Transmembrane helix</keyword>
<evidence type="ECO:0000313" key="2">
    <source>
        <dbReference type="EMBL" id="GAA3053341.1"/>
    </source>
</evidence>
<evidence type="ECO:0000256" key="1">
    <source>
        <dbReference type="SAM" id="Phobius"/>
    </source>
</evidence>
<gene>
    <name evidence="2" type="ORF">GCM10010529_04210</name>
</gene>
<dbReference type="Pfam" id="PF11292">
    <property type="entry name" value="DUF3093"/>
    <property type="match status" value="1"/>
</dbReference>
<sequence length="160" mass="17389">MTTHSPSYSEKLWPAWWIWLAAVIIGASVSLIFFPISVGLGATAMVIGVGLLLFALIITTPRIEITEGWLSAGRARIERTHVGAVVAHRAQAAREQLGPGFDARAYQCIRGWIDPVVTIQITDPQDATPYWIVSTRRPEAVLAALGSEEPVRQTGLSVTD</sequence>
<keyword evidence="1" id="KW-0812">Transmembrane</keyword>
<dbReference type="EMBL" id="BAAAVT010000002">
    <property type="protein sequence ID" value="GAA3053341.1"/>
    <property type="molecule type" value="Genomic_DNA"/>
</dbReference>
<comment type="caution">
    <text evidence="2">The sequence shown here is derived from an EMBL/GenBank/DDBJ whole genome shotgun (WGS) entry which is preliminary data.</text>
</comment>
<keyword evidence="1" id="KW-0472">Membrane</keyword>
<dbReference type="InterPro" id="IPR021443">
    <property type="entry name" value="DUF3093"/>
</dbReference>
<organism evidence="2 3">
    <name type="scientific">Nesterenkonia aethiopica</name>
    <dbReference type="NCBI Taxonomy" id="269144"/>
    <lineage>
        <taxon>Bacteria</taxon>
        <taxon>Bacillati</taxon>
        <taxon>Actinomycetota</taxon>
        <taxon>Actinomycetes</taxon>
        <taxon>Micrococcales</taxon>
        <taxon>Micrococcaceae</taxon>
        <taxon>Nesterenkonia</taxon>
    </lineage>
</organism>
<dbReference type="RefSeq" id="WP_070158914.1">
    <property type="nucleotide sequence ID" value="NZ_BAAAVT010000002.1"/>
</dbReference>